<dbReference type="Pfam" id="PF04536">
    <property type="entry name" value="TPM_phosphatase"/>
    <property type="match status" value="1"/>
</dbReference>
<dbReference type="KEGG" id="tper:IWA51_02545"/>
<gene>
    <name evidence="3" type="ORF">IWA51_02545</name>
</gene>
<keyword evidence="1" id="KW-0812">Transmembrane</keyword>
<feature type="domain" description="TPM" evidence="2">
    <location>
        <begin position="93"/>
        <end position="214"/>
    </location>
</feature>
<dbReference type="EMBL" id="CP064936">
    <property type="protein sequence ID" value="QQA01512.1"/>
    <property type="molecule type" value="Genomic_DNA"/>
</dbReference>
<dbReference type="Gene3D" id="3.10.310.50">
    <property type="match status" value="1"/>
</dbReference>
<sequence>MGIIAPERKAAKSSNTPGFVIMLLFVVGIPLLAIHGVMSSSKKDVSEKRAAVEKTVPAVSYSYEDTAAAFETQNFSRSYLKDKNGLYELTGPVVDAANLLSDSEYNSLSTFLSKLSRDTGVQIAVLTVPDMGGSDIESFSMEHAEKWKLGQKGKDNGALLTVAMDEHAVRIETGYGTEASLTDAKSSRLIRNVVVPAFKKGNYSEGIIECARSMAGIITSDPELVSAAVSKDSSSDEHSEMPVPVLLFMIVFFGIYISLFVYAVTRSKRRRRGHFTVIPPFVPPVFRSGNRGGFSGGFSGGHGGFSGGGGGFGGGGSSGSW</sequence>
<organism evidence="3 4">
    <name type="scientific">Treponema peruense</name>
    <dbReference type="NCBI Taxonomy" id="2787628"/>
    <lineage>
        <taxon>Bacteria</taxon>
        <taxon>Pseudomonadati</taxon>
        <taxon>Spirochaetota</taxon>
        <taxon>Spirochaetia</taxon>
        <taxon>Spirochaetales</taxon>
        <taxon>Treponemataceae</taxon>
        <taxon>Treponema</taxon>
    </lineage>
</organism>
<accession>A0A7T3V5D7</accession>
<proteinExistence type="predicted"/>
<evidence type="ECO:0000313" key="3">
    <source>
        <dbReference type="EMBL" id="QQA01512.1"/>
    </source>
</evidence>
<feature type="transmembrane region" description="Helical" evidence="1">
    <location>
        <begin position="243"/>
        <end position="264"/>
    </location>
</feature>
<evidence type="ECO:0000256" key="1">
    <source>
        <dbReference type="SAM" id="Phobius"/>
    </source>
</evidence>
<evidence type="ECO:0000259" key="2">
    <source>
        <dbReference type="Pfam" id="PF04536"/>
    </source>
</evidence>
<name>A0A7T3V5D7_9SPIR</name>
<feature type="transmembrane region" description="Helical" evidence="1">
    <location>
        <begin position="18"/>
        <end position="38"/>
    </location>
</feature>
<dbReference type="PANTHER" id="PTHR30373:SF2">
    <property type="entry name" value="UPF0603 PROTEIN YGCG"/>
    <property type="match status" value="1"/>
</dbReference>
<dbReference type="PANTHER" id="PTHR30373">
    <property type="entry name" value="UPF0603 PROTEIN YGCG"/>
    <property type="match status" value="1"/>
</dbReference>
<dbReference type="InterPro" id="IPR007621">
    <property type="entry name" value="TPM_dom"/>
</dbReference>
<dbReference type="AlphaFoldDB" id="A0A7T3V5D7"/>
<keyword evidence="1" id="KW-1133">Transmembrane helix</keyword>
<keyword evidence="1" id="KW-0472">Membrane</keyword>
<dbReference type="Proteomes" id="UP000595224">
    <property type="component" value="Chromosome"/>
</dbReference>
<evidence type="ECO:0000313" key="4">
    <source>
        <dbReference type="Proteomes" id="UP000595224"/>
    </source>
</evidence>
<reference evidence="3 4" key="1">
    <citation type="submission" date="2020-11" db="EMBL/GenBank/DDBJ databases">
        <title>Treponema Peruensis nv. sp., first commensal Treponema isolated from human feces.</title>
        <authorList>
            <person name="Belkhou C."/>
            <person name="Raes J."/>
        </authorList>
    </citation>
    <scope>NUCLEOTIDE SEQUENCE [LARGE SCALE GENOMIC DNA]</scope>
    <source>
        <strain evidence="3 4">RCC2812</strain>
    </source>
</reference>
<keyword evidence="4" id="KW-1185">Reference proteome</keyword>
<protein>
    <submittedName>
        <fullName evidence="3">TPM domain-containing protein</fullName>
    </submittedName>
</protein>
<dbReference type="RefSeq" id="WP_198443028.1">
    <property type="nucleotide sequence ID" value="NZ_CBCSHE010000010.1"/>
</dbReference>